<accession>A0A2H0W3P9</accession>
<dbReference type="Gene3D" id="3.90.190.10">
    <property type="entry name" value="Protein tyrosine phosphatase superfamily"/>
    <property type="match status" value="1"/>
</dbReference>
<dbReference type="PROSITE" id="PS50054">
    <property type="entry name" value="TYR_PHOSPHATASE_DUAL"/>
    <property type="match status" value="1"/>
</dbReference>
<evidence type="ECO:0000259" key="1">
    <source>
        <dbReference type="PROSITE" id="PS50054"/>
    </source>
</evidence>
<dbReference type="PROSITE" id="PS50056">
    <property type="entry name" value="TYR_PHOSPHATASE_2"/>
    <property type="match status" value="1"/>
</dbReference>
<dbReference type="PANTHER" id="PTHR47216:SF4">
    <property type="entry name" value="OS01G0859400 PROTEIN"/>
    <property type="match status" value="1"/>
</dbReference>
<dbReference type="InterPro" id="IPR020422">
    <property type="entry name" value="TYR_PHOSPHATASE_DUAL_dom"/>
</dbReference>
<dbReference type="SMART" id="SM00195">
    <property type="entry name" value="DSPc"/>
    <property type="match status" value="1"/>
</dbReference>
<gene>
    <name evidence="3" type="ORF">COT80_04430</name>
</gene>
<evidence type="ECO:0000313" key="3">
    <source>
        <dbReference type="EMBL" id="PIS05985.1"/>
    </source>
</evidence>
<name>A0A2H0W3P9_9BACT</name>
<dbReference type="PANTHER" id="PTHR47216">
    <property type="match status" value="1"/>
</dbReference>
<dbReference type="InterPro" id="IPR000387">
    <property type="entry name" value="Tyr_Pase_dom"/>
</dbReference>
<dbReference type="Proteomes" id="UP000229056">
    <property type="component" value="Unassembled WGS sequence"/>
</dbReference>
<comment type="caution">
    <text evidence="3">The sequence shown here is derived from an EMBL/GenBank/DDBJ whole genome shotgun (WGS) entry which is preliminary data.</text>
</comment>
<dbReference type="InterPro" id="IPR029021">
    <property type="entry name" value="Prot-tyrosine_phosphatase-like"/>
</dbReference>
<dbReference type="AlphaFoldDB" id="A0A2H0W3P9"/>
<feature type="domain" description="Tyrosine specific protein phosphatases" evidence="2">
    <location>
        <begin position="82"/>
        <end position="143"/>
    </location>
</feature>
<evidence type="ECO:0000259" key="2">
    <source>
        <dbReference type="PROSITE" id="PS50056"/>
    </source>
</evidence>
<dbReference type="EMBL" id="PEZY01000012">
    <property type="protein sequence ID" value="PIS05985.1"/>
    <property type="molecule type" value="Genomic_DNA"/>
</dbReference>
<organism evidence="3 4">
    <name type="scientific">Candidatus Buchananbacteria bacterium CG10_big_fil_rev_8_21_14_0_10_33_19</name>
    <dbReference type="NCBI Taxonomy" id="1974525"/>
    <lineage>
        <taxon>Bacteria</taxon>
        <taxon>Candidatus Buchananiibacteriota</taxon>
    </lineage>
</organism>
<dbReference type="Pfam" id="PF00782">
    <property type="entry name" value="DSPc"/>
    <property type="match status" value="1"/>
</dbReference>
<sequence length="153" mass="17392">MSLKSMPHGPVMNFSKITGYIYIGTNACCQVHFDQKLLKKGVKADLSMEKERIDQAWGVDYFLWLPTKDGAAPTQNQLLIGSQFIDSIIKSKTKIYIHCRNGHGRAPSMAIAYFIYSGKSFEDSFKLIKKKRPEIHLHKNQITALKKFAKAIK</sequence>
<reference evidence="4" key="1">
    <citation type="submission" date="2017-09" db="EMBL/GenBank/DDBJ databases">
        <title>Depth-based differentiation of microbial function through sediment-hosted aquifers and enrichment of novel symbionts in the deep terrestrial subsurface.</title>
        <authorList>
            <person name="Probst A.J."/>
            <person name="Ladd B."/>
            <person name="Jarett J.K."/>
            <person name="Geller-Mcgrath D.E."/>
            <person name="Sieber C.M.K."/>
            <person name="Emerson J.B."/>
            <person name="Anantharaman K."/>
            <person name="Thomas B.C."/>
            <person name="Malmstrom R."/>
            <person name="Stieglmeier M."/>
            <person name="Klingl A."/>
            <person name="Woyke T."/>
            <person name="Ryan C.M."/>
            <person name="Banfield J.F."/>
        </authorList>
    </citation>
    <scope>NUCLEOTIDE SEQUENCE [LARGE SCALE GENOMIC DNA]</scope>
</reference>
<proteinExistence type="predicted"/>
<feature type="domain" description="Tyrosine-protein phosphatase" evidence="1">
    <location>
        <begin position="13"/>
        <end position="153"/>
    </location>
</feature>
<protein>
    <submittedName>
        <fullName evidence="3">Uncharacterized protein</fullName>
    </submittedName>
</protein>
<evidence type="ECO:0000313" key="4">
    <source>
        <dbReference type="Proteomes" id="UP000229056"/>
    </source>
</evidence>
<dbReference type="SUPFAM" id="SSF52799">
    <property type="entry name" value="(Phosphotyrosine protein) phosphatases II"/>
    <property type="match status" value="1"/>
</dbReference>
<dbReference type="InterPro" id="IPR000340">
    <property type="entry name" value="Dual-sp_phosphatase_cat-dom"/>
</dbReference>